<comment type="similarity">
    <text evidence="1">Belongs to the DprA/Smf family.</text>
</comment>
<dbReference type="SUPFAM" id="SSF102405">
    <property type="entry name" value="MCP/YpsA-like"/>
    <property type="match status" value="1"/>
</dbReference>
<feature type="domain" description="Smf/DprA SLOG" evidence="2">
    <location>
        <begin position="8"/>
        <end position="216"/>
    </location>
</feature>
<dbReference type="Gene3D" id="3.40.50.450">
    <property type="match status" value="1"/>
</dbReference>
<dbReference type="AlphaFoldDB" id="A0A1F5ER13"/>
<feature type="domain" description="DprA winged helix" evidence="3">
    <location>
        <begin position="235"/>
        <end position="283"/>
    </location>
</feature>
<organism evidence="4 5">
    <name type="scientific">Candidatus Campbellbacteria bacterium RIFCSPLOWO2_02_FULL_35_11</name>
    <dbReference type="NCBI Taxonomy" id="1797581"/>
    <lineage>
        <taxon>Bacteria</taxon>
        <taxon>Candidatus Campbelliibacteriota</taxon>
    </lineage>
</organism>
<dbReference type="Gene3D" id="1.10.10.10">
    <property type="entry name" value="Winged helix-like DNA-binding domain superfamily/Winged helix DNA-binding domain"/>
    <property type="match status" value="1"/>
</dbReference>
<dbReference type="Pfam" id="PF17782">
    <property type="entry name" value="WHD_DprA"/>
    <property type="match status" value="1"/>
</dbReference>
<evidence type="ECO:0000259" key="3">
    <source>
        <dbReference type="Pfam" id="PF17782"/>
    </source>
</evidence>
<dbReference type="Proteomes" id="UP000186545">
    <property type="component" value="Unassembled WGS sequence"/>
</dbReference>
<name>A0A1F5ER13_9BACT</name>
<dbReference type="InterPro" id="IPR041614">
    <property type="entry name" value="DprA_WH"/>
</dbReference>
<evidence type="ECO:0000256" key="1">
    <source>
        <dbReference type="ARBA" id="ARBA00006525"/>
    </source>
</evidence>
<evidence type="ECO:0000259" key="2">
    <source>
        <dbReference type="Pfam" id="PF02481"/>
    </source>
</evidence>
<comment type="caution">
    <text evidence="4">The sequence shown here is derived from an EMBL/GenBank/DDBJ whole genome shotgun (WGS) entry which is preliminary data.</text>
</comment>
<dbReference type="PANTHER" id="PTHR43022">
    <property type="entry name" value="PROTEIN SMF"/>
    <property type="match status" value="1"/>
</dbReference>
<evidence type="ECO:0000313" key="5">
    <source>
        <dbReference type="Proteomes" id="UP000186545"/>
    </source>
</evidence>
<dbReference type="Pfam" id="PF02481">
    <property type="entry name" value="DNA_processg_A"/>
    <property type="match status" value="1"/>
</dbReference>
<accession>A0A1F5ER13</accession>
<evidence type="ECO:0000313" key="4">
    <source>
        <dbReference type="EMBL" id="OGD69832.1"/>
    </source>
</evidence>
<dbReference type="GO" id="GO:0009294">
    <property type="term" value="P:DNA-mediated transformation"/>
    <property type="evidence" value="ECO:0007669"/>
    <property type="project" value="InterPro"/>
</dbReference>
<dbReference type="EMBL" id="MFAD01000033">
    <property type="protein sequence ID" value="OGD69832.1"/>
    <property type="molecule type" value="Genomic_DNA"/>
</dbReference>
<protein>
    <submittedName>
        <fullName evidence="4">DNA protecting protein DprA</fullName>
    </submittedName>
</protein>
<dbReference type="NCBIfam" id="TIGR00732">
    <property type="entry name" value="dprA"/>
    <property type="match status" value="1"/>
</dbReference>
<proteinExistence type="inferred from homology"/>
<dbReference type="InterPro" id="IPR036388">
    <property type="entry name" value="WH-like_DNA-bd_sf"/>
</dbReference>
<sequence length="288" mass="31556">MTEIKKLSKENFPEKLLEIPQPPKEIYMRGEMPNWDETKSIVVVGSRKYTNYGKDACEKIISGLRGYDITIISGLAIGIDSVAHKTALNIGLKTVAVPGSGLNDSILYPSTNKQLAKKILESGGCLISEFEPNFKATQWSFPQRNRIMAGLADIILVIEAGEKSGTLITARMGLDYNKEIAVVPASIFSDGAKGSNKLLKQGATPITCSEDLLELLGFVSESNPEQRKIMFDNCSDEEKKILEFLSEPISKDELATKSQIPISELNSLISLLEIKGIIKESAGEIYLV</sequence>
<dbReference type="InterPro" id="IPR003488">
    <property type="entry name" value="DprA"/>
</dbReference>
<gene>
    <name evidence="4" type="ORF">A3I18_02135</name>
</gene>
<dbReference type="InterPro" id="IPR057666">
    <property type="entry name" value="DrpA_SLOG"/>
</dbReference>
<reference evidence="4 5" key="1">
    <citation type="journal article" date="2016" name="Nat. Commun.">
        <title>Thousands of microbial genomes shed light on interconnected biogeochemical processes in an aquifer system.</title>
        <authorList>
            <person name="Anantharaman K."/>
            <person name="Brown C.T."/>
            <person name="Hug L.A."/>
            <person name="Sharon I."/>
            <person name="Castelle C.J."/>
            <person name="Probst A.J."/>
            <person name="Thomas B.C."/>
            <person name="Singh A."/>
            <person name="Wilkins M.J."/>
            <person name="Karaoz U."/>
            <person name="Brodie E.L."/>
            <person name="Williams K.H."/>
            <person name="Hubbard S.S."/>
            <person name="Banfield J.F."/>
        </authorList>
    </citation>
    <scope>NUCLEOTIDE SEQUENCE [LARGE SCALE GENOMIC DNA]</scope>
</reference>
<dbReference type="PANTHER" id="PTHR43022:SF1">
    <property type="entry name" value="PROTEIN SMF"/>
    <property type="match status" value="1"/>
</dbReference>